<comment type="caution">
    <text evidence="2">The sequence shown here is derived from an EMBL/GenBank/DDBJ whole genome shotgun (WGS) entry which is preliminary data.</text>
</comment>
<dbReference type="CDD" id="cd01647">
    <property type="entry name" value="RT_LTR"/>
    <property type="match status" value="1"/>
</dbReference>
<accession>A0AAV3P3G8</accession>
<feature type="domain" description="Reverse transcriptase" evidence="1">
    <location>
        <begin position="1"/>
        <end position="91"/>
    </location>
</feature>
<dbReference type="InterPro" id="IPR043128">
    <property type="entry name" value="Rev_trsase/Diguanyl_cyclase"/>
</dbReference>
<gene>
    <name evidence="2" type="ORF">LIER_06139</name>
</gene>
<protein>
    <recommendedName>
        <fullName evidence="1">Reverse transcriptase domain-containing protein</fullName>
    </recommendedName>
</protein>
<evidence type="ECO:0000259" key="1">
    <source>
        <dbReference type="Pfam" id="PF00078"/>
    </source>
</evidence>
<dbReference type="Gene3D" id="3.30.70.270">
    <property type="match status" value="1"/>
</dbReference>
<proteinExistence type="predicted"/>
<dbReference type="SUPFAM" id="SSF56672">
    <property type="entry name" value="DNA/RNA polymerases"/>
    <property type="match status" value="1"/>
</dbReference>
<dbReference type="AlphaFoldDB" id="A0AAV3P3G8"/>
<evidence type="ECO:0000313" key="2">
    <source>
        <dbReference type="EMBL" id="GAA0146110.1"/>
    </source>
</evidence>
<dbReference type="PANTHER" id="PTHR24559:SF430">
    <property type="entry name" value="RNA-DIRECTED DNA POLYMERASE"/>
    <property type="match status" value="1"/>
</dbReference>
<keyword evidence="3" id="KW-1185">Reference proteome</keyword>
<dbReference type="PANTHER" id="PTHR24559">
    <property type="entry name" value="TRANSPOSON TY3-I GAG-POL POLYPROTEIN"/>
    <property type="match status" value="1"/>
</dbReference>
<sequence>MDASRGYHQIWMLPEDEEKTAFITEYGMYCWRVMSFGLKNAGATYQRMVKTIFEPQIGRNIEIYVDDMLVKRKVRGKHLENLGKTFTRIRERIGVVPSHSRTDMISARKLKAHFESHPIKVVTDQLLKRIFTILTLFGRMITWAIELSESDITYAPRTNVKAHALVDFFIECTTPQSLQVGRAIELPEPPKIPEWVVYVDGARNSKGSGAGILI</sequence>
<dbReference type="InterPro" id="IPR043502">
    <property type="entry name" value="DNA/RNA_pol_sf"/>
</dbReference>
<dbReference type="Proteomes" id="UP001454036">
    <property type="component" value="Unassembled WGS sequence"/>
</dbReference>
<evidence type="ECO:0000313" key="3">
    <source>
        <dbReference type="Proteomes" id="UP001454036"/>
    </source>
</evidence>
<dbReference type="InterPro" id="IPR000477">
    <property type="entry name" value="RT_dom"/>
</dbReference>
<name>A0AAV3P3G8_LITER</name>
<organism evidence="2 3">
    <name type="scientific">Lithospermum erythrorhizon</name>
    <name type="common">Purple gromwell</name>
    <name type="synonym">Lithospermum officinale var. erythrorhizon</name>
    <dbReference type="NCBI Taxonomy" id="34254"/>
    <lineage>
        <taxon>Eukaryota</taxon>
        <taxon>Viridiplantae</taxon>
        <taxon>Streptophyta</taxon>
        <taxon>Embryophyta</taxon>
        <taxon>Tracheophyta</taxon>
        <taxon>Spermatophyta</taxon>
        <taxon>Magnoliopsida</taxon>
        <taxon>eudicotyledons</taxon>
        <taxon>Gunneridae</taxon>
        <taxon>Pentapetalae</taxon>
        <taxon>asterids</taxon>
        <taxon>lamiids</taxon>
        <taxon>Boraginales</taxon>
        <taxon>Boraginaceae</taxon>
        <taxon>Boraginoideae</taxon>
        <taxon>Lithospermeae</taxon>
        <taxon>Lithospermum</taxon>
    </lineage>
</organism>
<dbReference type="EMBL" id="BAABME010000877">
    <property type="protein sequence ID" value="GAA0146110.1"/>
    <property type="molecule type" value="Genomic_DNA"/>
</dbReference>
<reference evidence="2 3" key="1">
    <citation type="submission" date="2024-01" db="EMBL/GenBank/DDBJ databases">
        <title>The complete chloroplast genome sequence of Lithospermum erythrorhizon: insights into the phylogenetic relationship among Boraginaceae species and the maternal lineages of purple gromwells.</title>
        <authorList>
            <person name="Okada T."/>
            <person name="Watanabe K."/>
        </authorList>
    </citation>
    <scope>NUCLEOTIDE SEQUENCE [LARGE SCALE GENOMIC DNA]</scope>
</reference>
<dbReference type="Pfam" id="PF00078">
    <property type="entry name" value="RVT_1"/>
    <property type="match status" value="1"/>
</dbReference>
<dbReference type="InterPro" id="IPR053134">
    <property type="entry name" value="RNA-dir_DNA_polymerase"/>
</dbReference>